<evidence type="ECO:0000256" key="1">
    <source>
        <dbReference type="SAM" id="MobiDB-lite"/>
    </source>
</evidence>
<gene>
    <name evidence="2" type="ORF">F1189_08610</name>
</gene>
<accession>A0A5M6IY91</accession>
<organism evidence="2 3">
    <name type="scientific">Rhodovastum atsumiense</name>
    <dbReference type="NCBI Taxonomy" id="504468"/>
    <lineage>
        <taxon>Bacteria</taxon>
        <taxon>Pseudomonadati</taxon>
        <taxon>Pseudomonadota</taxon>
        <taxon>Alphaproteobacteria</taxon>
        <taxon>Acetobacterales</taxon>
        <taxon>Acetobacteraceae</taxon>
        <taxon>Rhodovastum</taxon>
    </lineage>
</organism>
<dbReference type="AlphaFoldDB" id="A0A5M6IY91"/>
<dbReference type="OrthoDB" id="5242130at2"/>
<reference evidence="2 3" key="1">
    <citation type="submission" date="2019-09" db="EMBL/GenBank/DDBJ databases">
        <title>Genome sequence of Rhodovastum atsumiense, a diverse member of the Acetobacteraceae family of non-sulfur purple photosynthetic bacteria.</title>
        <authorList>
            <person name="Meyer T."/>
            <person name="Kyndt J."/>
        </authorList>
    </citation>
    <scope>NUCLEOTIDE SEQUENCE [LARGE SCALE GENOMIC DNA]</scope>
    <source>
        <strain evidence="2 3">DSM 21279</strain>
    </source>
</reference>
<comment type="caution">
    <text evidence="2">The sequence shown here is derived from an EMBL/GenBank/DDBJ whole genome shotgun (WGS) entry which is preliminary data.</text>
</comment>
<evidence type="ECO:0008006" key="4">
    <source>
        <dbReference type="Google" id="ProtNLM"/>
    </source>
</evidence>
<dbReference type="EMBL" id="VWPK01000010">
    <property type="protein sequence ID" value="KAA5612787.1"/>
    <property type="molecule type" value="Genomic_DNA"/>
</dbReference>
<protein>
    <recommendedName>
        <fullName evidence="4">Hyalin</fullName>
    </recommendedName>
</protein>
<dbReference type="InterPro" id="IPR030916">
    <property type="entry name" value="ELWxxDGT_rpt"/>
</dbReference>
<evidence type="ECO:0000313" key="3">
    <source>
        <dbReference type="Proteomes" id="UP000325255"/>
    </source>
</evidence>
<dbReference type="NCBIfam" id="TIGR04534">
    <property type="entry name" value="ELWxxDGT_rpt"/>
    <property type="match status" value="1"/>
</dbReference>
<name>A0A5M6IY91_9PROT</name>
<dbReference type="Proteomes" id="UP000325255">
    <property type="component" value="Unassembled WGS sequence"/>
</dbReference>
<keyword evidence="3" id="KW-1185">Reference proteome</keyword>
<evidence type="ECO:0000313" key="2">
    <source>
        <dbReference type="EMBL" id="KAA5612787.1"/>
    </source>
</evidence>
<feature type="region of interest" description="Disordered" evidence="1">
    <location>
        <begin position="1"/>
        <end position="24"/>
    </location>
</feature>
<sequence>MCTSNHSGPGRQGPNTGPHRSFALFSANDGTHGWELWATDTDGTTSGTRMVKDINPGGHDSVSDEIVALGNGTAVFAAWDFSRGIELWAMNGTASGTTAVKRINPDMGAELPRLESTGDGRALFWGKDSPAQHWYEHRIVQPWITDGTSAGTHVIKENAPELKYPFNPKAEGSGENGRAVFVADDGTHGYEPWVSDGTSAGTHMVVDLRPGTAGSEPMGFVSNGSGKTMFSADDGVHGRGAWVTDGTAAGTCMLKDMSSGENVHALGWDFDSVAIGGGLVLFNAADPAGHRSPWITDGTSVGTHLLRHFVPGSDGAESGNYAAAPSPAPGASH</sequence>
<proteinExistence type="predicted"/>